<dbReference type="CDD" id="cd03221">
    <property type="entry name" value="ABCF_EF-3"/>
    <property type="match status" value="2"/>
</dbReference>
<dbReference type="Pfam" id="PF00005">
    <property type="entry name" value="ABC_tran"/>
    <property type="match status" value="2"/>
</dbReference>
<dbReference type="PANTHER" id="PTHR42855:SF2">
    <property type="entry name" value="DRUG RESISTANCE ABC TRANSPORTER,ATP-BINDING PROTEIN"/>
    <property type="match status" value="1"/>
</dbReference>
<organism evidence="5 6">
    <name type="scientific">Fictibacillus iocasae</name>
    <dbReference type="NCBI Taxonomy" id="2715437"/>
    <lineage>
        <taxon>Bacteria</taxon>
        <taxon>Bacillati</taxon>
        <taxon>Bacillota</taxon>
        <taxon>Bacilli</taxon>
        <taxon>Bacillales</taxon>
        <taxon>Fictibacillaceae</taxon>
        <taxon>Fictibacillus</taxon>
    </lineage>
</organism>
<dbReference type="Gene3D" id="3.40.50.300">
    <property type="entry name" value="P-loop containing nucleotide triphosphate hydrolases"/>
    <property type="match status" value="2"/>
</dbReference>
<keyword evidence="3" id="KW-0175">Coiled coil</keyword>
<feature type="coiled-coil region" evidence="3">
    <location>
        <begin position="202"/>
        <end position="236"/>
    </location>
</feature>
<protein>
    <submittedName>
        <fullName evidence="5">Ribosomal protection-like ABC-F family protein</fullName>
    </submittedName>
</protein>
<dbReference type="NCBIfam" id="NF000355">
    <property type="entry name" value="ribo_prot_ABC_F"/>
    <property type="match status" value="1"/>
</dbReference>
<name>A0ABW2NSY6_9BACL</name>
<dbReference type="PROSITE" id="PS50893">
    <property type="entry name" value="ABC_TRANSPORTER_2"/>
    <property type="match status" value="2"/>
</dbReference>
<keyword evidence="2" id="KW-0067">ATP-binding</keyword>
<evidence type="ECO:0000256" key="1">
    <source>
        <dbReference type="ARBA" id="ARBA00022741"/>
    </source>
</evidence>
<dbReference type="PROSITE" id="PS00211">
    <property type="entry name" value="ABC_TRANSPORTER_1"/>
    <property type="match status" value="1"/>
</dbReference>
<dbReference type="InterPro" id="IPR017871">
    <property type="entry name" value="ABC_transporter-like_CS"/>
</dbReference>
<dbReference type="PANTHER" id="PTHR42855">
    <property type="entry name" value="ABC TRANSPORTER ATP-BINDING SUBUNIT"/>
    <property type="match status" value="1"/>
</dbReference>
<feature type="domain" description="ABC transporter" evidence="4">
    <location>
        <begin position="313"/>
        <end position="525"/>
    </location>
</feature>
<feature type="domain" description="ABC transporter" evidence="4">
    <location>
        <begin position="6"/>
        <end position="213"/>
    </location>
</feature>
<keyword evidence="1" id="KW-0547">Nucleotide-binding</keyword>
<dbReference type="InterPro" id="IPR051309">
    <property type="entry name" value="ABCF_ATPase"/>
</dbReference>
<dbReference type="InterPro" id="IPR032781">
    <property type="entry name" value="ABC_tran_Xtn"/>
</dbReference>
<evidence type="ECO:0000313" key="5">
    <source>
        <dbReference type="EMBL" id="MFC7373472.1"/>
    </source>
</evidence>
<evidence type="ECO:0000256" key="2">
    <source>
        <dbReference type="ARBA" id="ARBA00022840"/>
    </source>
</evidence>
<gene>
    <name evidence="5" type="primary">abc-f</name>
    <name evidence="5" type="ORF">ACFQPF_17665</name>
</gene>
<dbReference type="InterPro" id="IPR003593">
    <property type="entry name" value="AAA+_ATPase"/>
</dbReference>
<keyword evidence="6" id="KW-1185">Reference proteome</keyword>
<evidence type="ECO:0000256" key="3">
    <source>
        <dbReference type="SAM" id="Coils"/>
    </source>
</evidence>
<dbReference type="Proteomes" id="UP001596549">
    <property type="component" value="Unassembled WGS sequence"/>
</dbReference>
<dbReference type="InterPro" id="IPR003439">
    <property type="entry name" value="ABC_transporter-like_ATP-bd"/>
</dbReference>
<dbReference type="RefSeq" id="WP_379751444.1">
    <property type="nucleotide sequence ID" value="NZ_JBHTCP010000052.1"/>
</dbReference>
<proteinExistence type="predicted"/>
<dbReference type="Pfam" id="PF12848">
    <property type="entry name" value="ABC_tran_Xtn"/>
    <property type="match status" value="1"/>
</dbReference>
<dbReference type="SUPFAM" id="SSF52540">
    <property type="entry name" value="P-loop containing nucleoside triphosphate hydrolases"/>
    <property type="match status" value="2"/>
</dbReference>
<evidence type="ECO:0000259" key="4">
    <source>
        <dbReference type="PROSITE" id="PS50893"/>
    </source>
</evidence>
<evidence type="ECO:0000313" key="6">
    <source>
        <dbReference type="Proteomes" id="UP001596549"/>
    </source>
</evidence>
<accession>A0ABW2NSY6</accession>
<comment type="caution">
    <text evidence="5">The sequence shown here is derived from an EMBL/GenBank/DDBJ whole genome shotgun (WGS) entry which is preliminary data.</text>
</comment>
<dbReference type="InterPro" id="IPR027417">
    <property type="entry name" value="P-loop_NTPase"/>
</dbReference>
<sequence>MSLPFIRVKNMKKVYGDKVVLSDVSFELNEGARAGLVGFNGTGKSTLAEILSGVMDYDAGSIDTFGRNLKIGYLRQSVNYTAVDFDQMMNGEGLYEHTSQLGLVKAQEWKDKKLPHLSGGERLKLALADVWASNPDLLILDEPTNHLDLDGVKWLVNQLEAFRGTAIIISHDRYFLDRTVTTILELEDGKVKTYSGHYSDYRDEKKRQHEHQLKQYEAQQREKQRIENQMTQYKEWAAKGHRDSTKQGSASERKQIGLKEFHRVKAKKTEARVKSKLKRLTLELNKNGVEKPKDEASVFFQFQHADKRGKRMVEAKQVSKSFDGRSLFSGADFYVKHGERIGLLGPNGCGKTTLIRMILGSESASSGELWRSPTLKIAYLSQDVGDLNGELTPVEALGFAEHRDIHRARTMLANLGLNEEKLRQKVGSLSLGDRVRVKLAGMLLRNYDMLILDEPTNHLDLPSREQLEDTLSQYSGTLLVVSHDTYFMEKLCDKLLVFEKGSVQRQEMGLSEYKKYNSRDSVDDIAQQILLLDTQLNAVLGELCTIEKNDPRYPVLDEEFLKLSREKRQLMALQSKAK</sequence>
<dbReference type="EMBL" id="JBHTCP010000052">
    <property type="protein sequence ID" value="MFC7373472.1"/>
    <property type="molecule type" value="Genomic_DNA"/>
</dbReference>
<reference evidence="6" key="1">
    <citation type="journal article" date="2019" name="Int. J. Syst. Evol. Microbiol.">
        <title>The Global Catalogue of Microorganisms (GCM) 10K type strain sequencing project: providing services to taxonomists for standard genome sequencing and annotation.</title>
        <authorList>
            <consortium name="The Broad Institute Genomics Platform"/>
            <consortium name="The Broad Institute Genome Sequencing Center for Infectious Disease"/>
            <person name="Wu L."/>
            <person name="Ma J."/>
        </authorList>
    </citation>
    <scope>NUCLEOTIDE SEQUENCE [LARGE SCALE GENOMIC DNA]</scope>
    <source>
        <strain evidence="6">NBRC 106396</strain>
    </source>
</reference>
<dbReference type="SMART" id="SM00382">
    <property type="entry name" value="AAA"/>
    <property type="match status" value="2"/>
</dbReference>